<reference evidence="2 3" key="1">
    <citation type="submission" date="2018-11" db="EMBL/GenBank/DDBJ databases">
        <authorList>
            <consortium name="Pathogen Informatics"/>
        </authorList>
    </citation>
    <scope>NUCLEOTIDE SEQUENCE [LARGE SCALE GENOMIC DNA]</scope>
    <source>
        <strain evidence="2 3">Egypt</strain>
    </source>
</reference>
<evidence type="ECO:0000256" key="1">
    <source>
        <dbReference type="SAM" id="SignalP"/>
    </source>
</evidence>
<dbReference type="Proteomes" id="UP000272942">
    <property type="component" value="Unassembled WGS sequence"/>
</dbReference>
<keyword evidence="3" id="KW-1185">Reference proteome</keyword>
<sequence length="118" mass="13104">MICGLQFLVSHSVFFFCCLHSRSARAVELLDTFPDSDFIQIHGSQSVRWSSIPAASNLTHAVVVIPRKPGPYNFTSATVNYIAGEDDKTTVCTMTLQCHILLCFDPLICDLNQLPSLR</sequence>
<protein>
    <submittedName>
        <fullName evidence="2">Uncharacterized protein</fullName>
    </submittedName>
</protein>
<gene>
    <name evidence="2" type="ORF">ECPE_LOCUS4730</name>
</gene>
<dbReference type="OrthoDB" id="5860827at2759"/>
<accession>A0A3P8JW27</accession>
<keyword evidence="1" id="KW-0732">Signal</keyword>
<feature type="chain" id="PRO_5018213007" evidence="1">
    <location>
        <begin position="27"/>
        <end position="118"/>
    </location>
</feature>
<name>A0A3P8JW27_9TREM</name>
<feature type="signal peptide" evidence="1">
    <location>
        <begin position="1"/>
        <end position="26"/>
    </location>
</feature>
<dbReference type="GO" id="GO:0005783">
    <property type="term" value="C:endoplasmic reticulum"/>
    <property type="evidence" value="ECO:0007669"/>
    <property type="project" value="TreeGrafter"/>
</dbReference>
<dbReference type="EMBL" id="UZAN01041589">
    <property type="protein sequence ID" value="VDP73503.1"/>
    <property type="molecule type" value="Genomic_DNA"/>
</dbReference>
<dbReference type="PANTHER" id="PTHR12861">
    <property type="entry name" value="TRANSLOCON-ASSOCIATED PROTEIN, BETA SUBUNIT PRECURSOR TRAP-BETA SIGNAL SEQUENCE RECEPTOR BETA SUBUNIT"/>
    <property type="match status" value="1"/>
</dbReference>
<evidence type="ECO:0000313" key="2">
    <source>
        <dbReference type="EMBL" id="VDP73503.1"/>
    </source>
</evidence>
<organism evidence="2 3">
    <name type="scientific">Echinostoma caproni</name>
    <dbReference type="NCBI Taxonomy" id="27848"/>
    <lineage>
        <taxon>Eukaryota</taxon>
        <taxon>Metazoa</taxon>
        <taxon>Spiralia</taxon>
        <taxon>Lophotrochozoa</taxon>
        <taxon>Platyhelminthes</taxon>
        <taxon>Trematoda</taxon>
        <taxon>Digenea</taxon>
        <taxon>Plagiorchiida</taxon>
        <taxon>Echinostomata</taxon>
        <taxon>Echinostomatoidea</taxon>
        <taxon>Echinostomatidae</taxon>
        <taxon>Echinostoma</taxon>
    </lineage>
</organism>
<dbReference type="Pfam" id="PF05753">
    <property type="entry name" value="TRAP_beta"/>
    <property type="match status" value="1"/>
</dbReference>
<dbReference type="PANTHER" id="PTHR12861:SF3">
    <property type="entry name" value="TRANSLOCON-ASSOCIATED PROTEIN SUBUNIT BETA"/>
    <property type="match status" value="1"/>
</dbReference>
<evidence type="ECO:0000313" key="3">
    <source>
        <dbReference type="Proteomes" id="UP000272942"/>
    </source>
</evidence>
<dbReference type="AlphaFoldDB" id="A0A3P8JW27"/>
<proteinExistence type="predicted"/>